<dbReference type="GO" id="GO:0005737">
    <property type="term" value="C:cytoplasm"/>
    <property type="evidence" value="ECO:0000318"/>
    <property type="project" value="GO_Central"/>
</dbReference>
<dbReference type="InterPro" id="IPR040079">
    <property type="entry name" value="Glutathione_S-Trfase"/>
</dbReference>
<dbReference type="OrthoDB" id="422574at2759"/>
<dbReference type="SMR" id="A0A1D8PT82"/>
<evidence type="ECO:0000313" key="5">
    <source>
        <dbReference type="EMBL" id="AOW31345.1"/>
    </source>
</evidence>
<reference evidence="5 6" key="3">
    <citation type="journal article" date="2013" name="Genome Biol.">
        <title>Assembly of a phased diploid Candida albicans genome facilitates allele-specific measurements and provides a simple model for repeat and indel structure.</title>
        <authorList>
            <person name="Muzzey D."/>
            <person name="Schwartz K."/>
            <person name="Weissman J.S."/>
            <person name="Sherlock G."/>
        </authorList>
    </citation>
    <scope>NUCLEOTIDE SEQUENCE [LARGE SCALE GENOMIC DNA]</scope>
    <source>
        <strain evidence="6">SC5314 / ATCC MYA-2876</strain>
    </source>
</reference>
<keyword evidence="6" id="KW-1185">Reference proteome</keyword>
<dbReference type="STRING" id="237561.A0A1D8PT82"/>
<dbReference type="PROSITE" id="PS50405">
    <property type="entry name" value="GST_CTER"/>
    <property type="match status" value="1"/>
</dbReference>
<evidence type="ECO:0000259" key="3">
    <source>
        <dbReference type="PROSITE" id="PS50405"/>
    </source>
</evidence>
<organism evidence="5 6">
    <name type="scientific">Candida albicans (strain SC5314 / ATCC MYA-2876)</name>
    <name type="common">Yeast</name>
    <dbReference type="NCBI Taxonomy" id="237561"/>
    <lineage>
        <taxon>Eukaryota</taxon>
        <taxon>Fungi</taxon>
        <taxon>Dikarya</taxon>
        <taxon>Ascomycota</taxon>
        <taxon>Saccharomycotina</taxon>
        <taxon>Pichiomycetes</taxon>
        <taxon>Debaryomycetaceae</taxon>
        <taxon>Candida/Lodderomyces clade</taxon>
        <taxon>Candida</taxon>
    </lineage>
</organism>
<dbReference type="SFLD" id="SFLDG00358">
    <property type="entry name" value="Main_(cytGST)"/>
    <property type="match status" value="1"/>
</dbReference>
<evidence type="ECO:0000256" key="1">
    <source>
        <dbReference type="ARBA" id="ARBA00007409"/>
    </source>
</evidence>
<dbReference type="Gene3D" id="3.40.30.10">
    <property type="entry name" value="Glutaredoxin"/>
    <property type="match status" value="1"/>
</dbReference>
<dbReference type="PANTHER" id="PTHR44051">
    <property type="entry name" value="GLUTATHIONE S-TRANSFERASE-RELATED"/>
    <property type="match status" value="1"/>
</dbReference>
<dbReference type="AlphaFoldDB" id="A0A1D8PT82"/>
<dbReference type="EMBL" id="CP017630">
    <property type="protein sequence ID" value="AOW31345.1"/>
    <property type="molecule type" value="Genomic_DNA"/>
</dbReference>
<dbReference type="CGD" id="CAL0000178761">
    <property type="gene designation" value="GST3"/>
</dbReference>
<dbReference type="SUPFAM" id="SSF47616">
    <property type="entry name" value="GST C-terminal domain-like"/>
    <property type="match status" value="1"/>
</dbReference>
<reference evidence="5 6" key="2">
    <citation type="journal article" date="2007" name="Genome Biol.">
        <title>Assembly of the Candida albicans genome into sixteen supercontigs aligned on the eight chromosomes.</title>
        <authorList>
            <person name="van het Hoog M."/>
            <person name="Rast T.J."/>
            <person name="Martchenko M."/>
            <person name="Grindle S."/>
            <person name="Dignard D."/>
            <person name="Hogues H."/>
            <person name="Cuomo C."/>
            <person name="Berriman M."/>
            <person name="Scherer S."/>
            <person name="Magee B.B."/>
            <person name="Whiteway M."/>
            <person name="Chibana H."/>
            <person name="Nantel A."/>
            <person name="Magee P.T."/>
        </authorList>
    </citation>
    <scope>GENOME REANNOTATION</scope>
    <source>
        <strain evidence="6">SC5314 / ATCC MYA-2876</strain>
    </source>
</reference>
<dbReference type="eggNOG" id="KOG0867">
    <property type="taxonomic scope" value="Eukaryota"/>
</dbReference>
<protein>
    <submittedName>
        <fullName evidence="5">Gst3p</fullName>
    </submittedName>
</protein>
<dbReference type="Pfam" id="PF00043">
    <property type="entry name" value="GST_C"/>
    <property type="match status" value="1"/>
</dbReference>
<evidence type="ECO:0000259" key="2">
    <source>
        <dbReference type="PROSITE" id="PS50404"/>
    </source>
</evidence>
<evidence type="ECO:0000313" key="6">
    <source>
        <dbReference type="Proteomes" id="UP000000559"/>
    </source>
</evidence>
<accession>A0A1D8PT82</accession>
<dbReference type="InterPro" id="IPR004046">
    <property type="entry name" value="GST_C"/>
</dbReference>
<reference evidence="5 6" key="1">
    <citation type="journal article" date="2004" name="Proc. Natl. Acad. Sci. U.S.A.">
        <title>The diploid genome sequence of Candida albicans.</title>
        <authorList>
            <person name="Jones T."/>
            <person name="Federspiel N.A."/>
            <person name="Chibana H."/>
            <person name="Dungan J."/>
            <person name="Kalman S."/>
            <person name="Magee B.B."/>
            <person name="Newport G."/>
            <person name="Thorstenson Y.R."/>
            <person name="Agabian N."/>
            <person name="Magee P.T."/>
            <person name="Davis R.W."/>
            <person name="Scherer S."/>
        </authorList>
    </citation>
    <scope>NUCLEOTIDE SEQUENCE [LARGE SCALE GENOMIC DNA]</scope>
    <source>
        <strain evidence="6">SC5314 / ATCC MYA-2876</strain>
    </source>
</reference>
<dbReference type="RefSeq" id="XP_713080.2">
    <property type="nucleotide sequence ID" value="XM_707987.2"/>
</dbReference>
<comment type="similarity">
    <text evidence="1">Belongs to the GST superfamily.</text>
</comment>
<dbReference type="Gene3D" id="1.20.1050.10">
    <property type="match status" value="1"/>
</dbReference>
<dbReference type="GeneID" id="3645278"/>
<dbReference type="InterPro" id="IPR036282">
    <property type="entry name" value="Glutathione-S-Trfase_C_sf"/>
</dbReference>
<dbReference type="OMA" id="TLAQSEW"/>
<dbReference type="KEGG" id="cal:CAALFM_CR06460WA"/>
<dbReference type="InterPro" id="IPR004045">
    <property type="entry name" value="Glutathione_S-Trfase_N"/>
</dbReference>
<proteinExistence type="inferred from homology"/>
<dbReference type="Proteomes" id="UP000000559">
    <property type="component" value="Chromosome R"/>
</dbReference>
<evidence type="ECO:0000313" key="4">
    <source>
        <dbReference type="CGD" id="CAL0000178761"/>
    </source>
</evidence>
<name>A0A1D8PT82_CANAL</name>
<dbReference type="InParanoid" id="A0A1D8PT82"/>
<dbReference type="SFLD" id="SFLDS00019">
    <property type="entry name" value="Glutathione_Transferase_(cytos"/>
    <property type="match status" value="1"/>
</dbReference>
<dbReference type="PANTHER" id="PTHR44051:SF8">
    <property type="entry name" value="GLUTATHIONE S-TRANSFERASE GSTA"/>
    <property type="match status" value="1"/>
</dbReference>
<dbReference type="InterPro" id="IPR036249">
    <property type="entry name" value="Thioredoxin-like_sf"/>
</dbReference>
<dbReference type="PROSITE" id="PS50404">
    <property type="entry name" value="GST_NTER"/>
    <property type="match status" value="1"/>
</dbReference>
<sequence>MTLTLYTAPTGNGRKPLVFLKLLSIPHELHLFSWPTKDIKQDWYLKLNPQGLVPTLVDGELILPESNAILQYLAETYDKQGKFSYNLQTDPLEYWQQQKWLFYQATQFAGTLFRFNTYIGIKADDGKVWDNILQSFADAYKVIDETLAQSEWFVGDKFTIVDIAFGVGNHRRIEVVARVGLDKHFQDYDTKYPHVAQWYKKFLEVEGVKEALALK</sequence>
<feature type="domain" description="GST N-terminal" evidence="2">
    <location>
        <begin position="1"/>
        <end position="81"/>
    </location>
</feature>
<dbReference type="InterPro" id="IPR010987">
    <property type="entry name" value="Glutathione-S-Trfase_C-like"/>
</dbReference>
<feature type="domain" description="GST C-terminal" evidence="3">
    <location>
        <begin position="90"/>
        <end position="215"/>
    </location>
</feature>
<dbReference type="SUPFAM" id="SSF52833">
    <property type="entry name" value="Thioredoxin-like"/>
    <property type="match status" value="1"/>
</dbReference>
<dbReference type="VEuPathDB" id="FungiDB:CR_06460W_A"/>
<gene>
    <name evidence="4 5" type="primary">GST3</name>
    <name evidence="5" type="ordered locus">CAALFM_CR06460WA</name>
    <name evidence="4" type="ordered locus">orf19.8339</name>
</gene>
<dbReference type="Pfam" id="PF13417">
    <property type="entry name" value="GST_N_3"/>
    <property type="match status" value="1"/>
</dbReference>
<dbReference type="GO" id="GO:0004364">
    <property type="term" value="F:glutathione transferase activity"/>
    <property type="evidence" value="ECO:0000318"/>
    <property type="project" value="GO_Central"/>
</dbReference>